<accession>A0ABY3SPQ3</accession>
<gene>
    <name evidence="2" type="primary">pilM</name>
    <name evidence="2" type="ORF">L0M14_13335</name>
</gene>
<keyword evidence="1" id="KW-0472">Membrane</keyword>
<feature type="transmembrane region" description="Helical" evidence="1">
    <location>
        <begin position="329"/>
        <end position="350"/>
    </location>
</feature>
<dbReference type="Proteomes" id="UP001649230">
    <property type="component" value="Chromosome"/>
</dbReference>
<dbReference type="InterPro" id="IPR043129">
    <property type="entry name" value="ATPase_NBD"/>
</dbReference>
<dbReference type="InterPro" id="IPR050696">
    <property type="entry name" value="FtsA/MreB"/>
</dbReference>
<evidence type="ECO:0000256" key="1">
    <source>
        <dbReference type="SAM" id="Phobius"/>
    </source>
</evidence>
<keyword evidence="1" id="KW-0812">Transmembrane</keyword>
<dbReference type="SUPFAM" id="SSF53067">
    <property type="entry name" value="Actin-like ATPase domain"/>
    <property type="match status" value="1"/>
</dbReference>
<dbReference type="Pfam" id="PF11104">
    <property type="entry name" value="PilM_2"/>
    <property type="match status" value="1"/>
</dbReference>
<dbReference type="InterPro" id="IPR005883">
    <property type="entry name" value="PilM"/>
</dbReference>
<evidence type="ECO:0000313" key="3">
    <source>
        <dbReference type="Proteomes" id="UP001649230"/>
    </source>
</evidence>
<reference evidence="2 3" key="1">
    <citation type="journal article" date="2024" name="Int. J. Syst. Evol. Microbiol.">
        <title>Paenibacillus hexagrammi sp. nov., a novel bacterium isolated from the gut content of Hexagrammos agrammus.</title>
        <authorList>
            <person name="Jung H.K."/>
            <person name="Kim D.G."/>
            <person name="Zin H."/>
            <person name="Park J."/>
            <person name="Jung H."/>
            <person name="Kim Y.O."/>
            <person name="Kong H.J."/>
            <person name="Kim J.W."/>
            <person name="Kim Y.S."/>
        </authorList>
    </citation>
    <scope>NUCLEOTIDE SEQUENCE [LARGE SCALE GENOMIC DNA]</scope>
    <source>
        <strain evidence="2 3">YPD9-1</strain>
    </source>
</reference>
<dbReference type="Gene3D" id="3.30.420.40">
    <property type="match status" value="1"/>
</dbReference>
<dbReference type="RefSeq" id="WP_235122529.1">
    <property type="nucleotide sequence ID" value="NZ_CP090978.1"/>
</dbReference>
<dbReference type="PANTHER" id="PTHR32432:SF3">
    <property type="entry name" value="ETHANOLAMINE UTILIZATION PROTEIN EUTJ"/>
    <property type="match status" value="1"/>
</dbReference>
<sequence>MFDLGSKRIGITIDQTGVRYVTIKKKKSWEIGKYGHLPIPEGMIEEDQIINAESLSLQLKAWVKQEKLKGATATLSIPTSQIIIRKMRIPSIKAHELRQLVELEVETALRLPFEDPVYDFIKISHDDESTQVLVFAAPKKLILSYVKVLEDAGLHVRAAEISATSLARSIAAFQEEHFAETMLISLDHSIIEVYMFQNGNPIFMRTITLFDQGATQDNELTGDQIGEIIAELSRMLSFYQYSIQEGNSRIANILVTGTGEGRNQLAKELQLTLTELDVKSVDFSVFSKEDSAALNANDFRVATGLSMLNKQTQRINLLPTVKTETKIKFIVLGGLLIIWVAGIGITSYTYMNNRSEISLNTQRLTQLNQAKTVAEGKLTKNPTKQASDPGTFIQAMRASQKDVVQIINDLKKPLPVDAQLNTLAYSADSQISLTVIFLRIE</sequence>
<dbReference type="EMBL" id="CP090978">
    <property type="protein sequence ID" value="UJF35973.1"/>
    <property type="molecule type" value="Genomic_DNA"/>
</dbReference>
<protein>
    <submittedName>
        <fullName evidence="2">Pilus assembly protein PilM</fullName>
    </submittedName>
</protein>
<dbReference type="PANTHER" id="PTHR32432">
    <property type="entry name" value="CELL DIVISION PROTEIN FTSA-RELATED"/>
    <property type="match status" value="1"/>
</dbReference>
<keyword evidence="1" id="KW-1133">Transmembrane helix</keyword>
<evidence type="ECO:0000313" key="2">
    <source>
        <dbReference type="EMBL" id="UJF35973.1"/>
    </source>
</evidence>
<keyword evidence="3" id="KW-1185">Reference proteome</keyword>
<name>A0ABY3SPQ3_9BACL</name>
<proteinExistence type="predicted"/>
<organism evidence="2 3">
    <name type="scientific">Paenibacillus hexagrammi</name>
    <dbReference type="NCBI Taxonomy" id="2908839"/>
    <lineage>
        <taxon>Bacteria</taxon>
        <taxon>Bacillati</taxon>
        <taxon>Bacillota</taxon>
        <taxon>Bacilli</taxon>
        <taxon>Bacillales</taxon>
        <taxon>Paenibacillaceae</taxon>
        <taxon>Paenibacillus</taxon>
    </lineage>
</organism>